<sequence>MSVQKQSAVLAGLATLATGAIGGGIFLLASIPLPWVLGSLAATALISRTPVRQTMPPSWRGIAMVIVGTMLGAGFNSDVAQSAVLWLPSVIVMCVLSVAFWVISLAIFSRWSDMDPATALLSSVPGGLSVVTSIADDYNADTRRIALSHTARLVILLVLTPIMLQGVSDYDLTAAARQSLFVEEALDLSQSLMLFGCALLGFLIAKLIRLPSGLLVIPLVLSALAHATGLITMHVPGPLSILAQVIIGCSAGVKFSGYRFADIARDGWLSFVVGALLSITSMACAWGMAAALDLSLAPLLLSYLPGGAPELGVVSLAVQADPAMVAVHHVARVFLIIGLIPFVMRFALGDKKSR</sequence>
<dbReference type="Pfam" id="PF05145">
    <property type="entry name" value="AbrB"/>
    <property type="match status" value="1"/>
</dbReference>
<feature type="transmembrane region" description="Helical" evidence="1">
    <location>
        <begin position="330"/>
        <end position="348"/>
    </location>
</feature>
<keyword evidence="3" id="KW-1185">Reference proteome</keyword>
<keyword evidence="1" id="KW-0812">Transmembrane</keyword>
<dbReference type="GO" id="GO:0016020">
    <property type="term" value="C:membrane"/>
    <property type="evidence" value="ECO:0007669"/>
    <property type="project" value="InterPro"/>
</dbReference>
<feature type="transmembrane region" description="Helical" evidence="1">
    <location>
        <begin position="83"/>
        <end position="108"/>
    </location>
</feature>
<dbReference type="STRING" id="440168.SAMN04487974_11116"/>
<reference evidence="2 3" key="1">
    <citation type="submission" date="2016-10" db="EMBL/GenBank/DDBJ databases">
        <authorList>
            <person name="de Groot N.N."/>
        </authorList>
    </citation>
    <scope>NUCLEOTIDE SEQUENCE [LARGE SCALE GENOMIC DNA]</scope>
    <source>
        <strain evidence="2 3">CGMCC 1.10267</strain>
    </source>
</reference>
<feature type="transmembrane region" description="Helical" evidence="1">
    <location>
        <begin position="215"/>
        <end position="235"/>
    </location>
</feature>
<keyword evidence="1" id="KW-0472">Membrane</keyword>
<dbReference type="EMBL" id="FNCS01000011">
    <property type="protein sequence ID" value="SDG88020.1"/>
    <property type="molecule type" value="Genomic_DNA"/>
</dbReference>
<dbReference type="NCBIfam" id="TIGR03082">
    <property type="entry name" value="Gneg_AbrB_dup"/>
    <property type="match status" value="2"/>
</dbReference>
<dbReference type="InterPro" id="IPR017516">
    <property type="entry name" value="AbrB_dup"/>
</dbReference>
<name>A0A1G7XWA4_9HYPH</name>
<dbReference type="PIRSF" id="PIRSF038991">
    <property type="entry name" value="Protein_AbrB"/>
    <property type="match status" value="1"/>
</dbReference>
<evidence type="ECO:0000313" key="2">
    <source>
        <dbReference type="EMBL" id="SDG88020.1"/>
    </source>
</evidence>
<dbReference type="InterPro" id="IPR007820">
    <property type="entry name" value="AbrB_fam"/>
</dbReference>
<dbReference type="Proteomes" id="UP000199495">
    <property type="component" value="Unassembled WGS sequence"/>
</dbReference>
<accession>A0A1G7XWA4</accession>
<evidence type="ECO:0000256" key="1">
    <source>
        <dbReference type="SAM" id="Phobius"/>
    </source>
</evidence>
<keyword evidence="1" id="KW-1133">Transmembrane helix</keyword>
<evidence type="ECO:0000313" key="3">
    <source>
        <dbReference type="Proteomes" id="UP000199495"/>
    </source>
</evidence>
<dbReference type="AlphaFoldDB" id="A0A1G7XWA4"/>
<dbReference type="PANTHER" id="PTHR38457:SF1">
    <property type="entry name" value="REGULATOR ABRB-RELATED"/>
    <property type="match status" value="1"/>
</dbReference>
<dbReference type="GO" id="GO:0010468">
    <property type="term" value="P:regulation of gene expression"/>
    <property type="evidence" value="ECO:0007669"/>
    <property type="project" value="InterPro"/>
</dbReference>
<feature type="transmembrane region" description="Helical" evidence="1">
    <location>
        <begin position="58"/>
        <end position="77"/>
    </location>
</feature>
<feature type="transmembrane region" description="Helical" evidence="1">
    <location>
        <begin position="268"/>
        <end position="292"/>
    </location>
</feature>
<proteinExistence type="predicted"/>
<organism evidence="2 3">
    <name type="scientific">Pelagibacterium luteolum</name>
    <dbReference type="NCBI Taxonomy" id="440168"/>
    <lineage>
        <taxon>Bacteria</taxon>
        <taxon>Pseudomonadati</taxon>
        <taxon>Pseudomonadota</taxon>
        <taxon>Alphaproteobacteria</taxon>
        <taxon>Hyphomicrobiales</taxon>
        <taxon>Devosiaceae</taxon>
        <taxon>Pelagibacterium</taxon>
    </lineage>
</organism>
<dbReference type="PANTHER" id="PTHR38457">
    <property type="entry name" value="REGULATOR ABRB-RELATED"/>
    <property type="match status" value="1"/>
</dbReference>
<evidence type="ECO:0008006" key="4">
    <source>
        <dbReference type="Google" id="ProtNLM"/>
    </source>
</evidence>
<gene>
    <name evidence="2" type="ORF">SAMN04487974_11116</name>
</gene>
<feature type="transmembrane region" description="Helical" evidence="1">
    <location>
        <begin position="188"/>
        <end position="208"/>
    </location>
</feature>
<dbReference type="OrthoDB" id="7157734at2"/>
<protein>
    <recommendedName>
        <fullName evidence="4">Ammonia monooxygenase</fullName>
    </recommendedName>
</protein>
<feature type="transmembrane region" description="Helical" evidence="1">
    <location>
        <begin position="150"/>
        <end position="168"/>
    </location>
</feature>
<feature type="transmembrane region" description="Helical" evidence="1">
    <location>
        <begin position="241"/>
        <end position="261"/>
    </location>
</feature>